<evidence type="ECO:0000313" key="4">
    <source>
        <dbReference type="Proteomes" id="UP000030765"/>
    </source>
</evidence>
<keyword evidence="4" id="KW-1185">Reference proteome</keyword>
<dbReference type="EMBL" id="KE525335">
    <property type="protein sequence ID" value="KFB47908.1"/>
    <property type="molecule type" value="Genomic_DNA"/>
</dbReference>
<dbReference type="VEuPathDB" id="VectorBase:ASIS010340"/>
<dbReference type="VEuPathDB" id="VectorBase:ASIC015966"/>
<sequence length="144" mass="16689">MQLRQIWLTVPPTPRTSWLQMGFNASLDRRTSITTTFFTLPTVGNRGSSSSRWTVLVPSRTESHAVDERPIRDHRSSHTDPHILSIKQIHVRIPKSVKRANVMNGGNNAMPRIGRDSEVRKENKEHRSRQACDYRRNRADREFC</sequence>
<dbReference type="Proteomes" id="UP000030765">
    <property type="component" value="Unassembled WGS sequence"/>
</dbReference>
<proteinExistence type="predicted"/>
<dbReference type="AlphaFoldDB" id="A0A084WCG4"/>
<evidence type="ECO:0000256" key="1">
    <source>
        <dbReference type="SAM" id="MobiDB-lite"/>
    </source>
</evidence>
<protein>
    <submittedName>
        <fullName evidence="2 3">Uncharacterized protein</fullName>
    </submittedName>
</protein>
<evidence type="ECO:0000313" key="3">
    <source>
        <dbReference type="EnsemblMetazoa" id="ASIC015966-PA"/>
    </source>
</evidence>
<gene>
    <name evidence="2" type="ORF">ZHAS_00015966</name>
</gene>
<organism evidence="2">
    <name type="scientific">Anopheles sinensis</name>
    <name type="common">Mosquito</name>
    <dbReference type="NCBI Taxonomy" id="74873"/>
    <lineage>
        <taxon>Eukaryota</taxon>
        <taxon>Metazoa</taxon>
        <taxon>Ecdysozoa</taxon>
        <taxon>Arthropoda</taxon>
        <taxon>Hexapoda</taxon>
        <taxon>Insecta</taxon>
        <taxon>Pterygota</taxon>
        <taxon>Neoptera</taxon>
        <taxon>Endopterygota</taxon>
        <taxon>Diptera</taxon>
        <taxon>Nematocera</taxon>
        <taxon>Culicoidea</taxon>
        <taxon>Culicidae</taxon>
        <taxon>Anophelinae</taxon>
        <taxon>Anopheles</taxon>
    </lineage>
</organism>
<dbReference type="EnsemblMetazoa" id="ASIC015966-RA">
    <property type="protein sequence ID" value="ASIC015966-PA"/>
    <property type="gene ID" value="ASIC015966"/>
</dbReference>
<feature type="region of interest" description="Disordered" evidence="1">
    <location>
        <begin position="101"/>
        <end position="132"/>
    </location>
</feature>
<accession>A0A084WCG4</accession>
<reference evidence="3" key="2">
    <citation type="submission" date="2020-05" db="UniProtKB">
        <authorList>
            <consortium name="EnsemblMetazoa"/>
        </authorList>
    </citation>
    <scope>IDENTIFICATION</scope>
</reference>
<dbReference type="EMBL" id="ATLV01022667">
    <property type="status" value="NOT_ANNOTATED_CDS"/>
    <property type="molecule type" value="Genomic_DNA"/>
</dbReference>
<reference evidence="2 4" key="1">
    <citation type="journal article" date="2014" name="BMC Genomics">
        <title>Genome sequence of Anopheles sinensis provides insight into genetics basis of mosquito competence for malaria parasites.</title>
        <authorList>
            <person name="Zhou D."/>
            <person name="Zhang D."/>
            <person name="Ding G."/>
            <person name="Shi L."/>
            <person name="Hou Q."/>
            <person name="Ye Y."/>
            <person name="Xu Y."/>
            <person name="Zhou H."/>
            <person name="Xiong C."/>
            <person name="Li S."/>
            <person name="Yu J."/>
            <person name="Hong S."/>
            <person name="Yu X."/>
            <person name="Zou P."/>
            <person name="Chen C."/>
            <person name="Chang X."/>
            <person name="Wang W."/>
            <person name="Lv Y."/>
            <person name="Sun Y."/>
            <person name="Ma L."/>
            <person name="Shen B."/>
            <person name="Zhu C."/>
        </authorList>
    </citation>
    <scope>NUCLEOTIDE SEQUENCE [LARGE SCALE GENOMIC DNA]</scope>
</reference>
<name>A0A084WCG4_ANOSI</name>
<evidence type="ECO:0000313" key="2">
    <source>
        <dbReference type="EMBL" id="KFB47908.1"/>
    </source>
</evidence>
<feature type="compositionally biased region" description="Basic and acidic residues" evidence="1">
    <location>
        <begin position="113"/>
        <end position="132"/>
    </location>
</feature>